<comment type="caution">
    <text evidence="2">The sequence shown here is derived from an EMBL/GenBank/DDBJ whole genome shotgun (WGS) entry which is preliminary data.</text>
</comment>
<dbReference type="EMBL" id="JAMYWD010000002">
    <property type="protein sequence ID" value="KAJ4978613.1"/>
    <property type="molecule type" value="Genomic_DNA"/>
</dbReference>
<sequence>MGPLMMLNLFLLLLSPATISAFPVAKLGRQDKCRNLSLPYPLGVGDTNCYRNPSFEDNLTYEYDTNGLYSVTAFSISDTENIFTTIGCDTWAQVYLYGSTDETGIPRAALVIDWAIDWPTNNRSCEEAMKNMTSYACGNNSVCGVSKNGFGYNCNCSQGYQGNPYLQDGCQDINECVDPNDNLCIFPSLCTNLPETFNYSCPHGF</sequence>
<evidence type="ECO:0008006" key="4">
    <source>
        <dbReference type="Google" id="ProtNLM"/>
    </source>
</evidence>
<reference evidence="2" key="1">
    <citation type="journal article" date="2023" name="Plant J.">
        <title>The genome of the king protea, Protea cynaroides.</title>
        <authorList>
            <person name="Chang J."/>
            <person name="Duong T.A."/>
            <person name="Schoeman C."/>
            <person name="Ma X."/>
            <person name="Roodt D."/>
            <person name="Barker N."/>
            <person name="Li Z."/>
            <person name="Van de Peer Y."/>
            <person name="Mizrachi E."/>
        </authorList>
    </citation>
    <scope>NUCLEOTIDE SEQUENCE</scope>
    <source>
        <tissue evidence="2">Young leaves</tissue>
    </source>
</reference>
<organism evidence="2 3">
    <name type="scientific">Protea cynaroides</name>
    <dbReference type="NCBI Taxonomy" id="273540"/>
    <lineage>
        <taxon>Eukaryota</taxon>
        <taxon>Viridiplantae</taxon>
        <taxon>Streptophyta</taxon>
        <taxon>Embryophyta</taxon>
        <taxon>Tracheophyta</taxon>
        <taxon>Spermatophyta</taxon>
        <taxon>Magnoliopsida</taxon>
        <taxon>Proteales</taxon>
        <taxon>Proteaceae</taxon>
        <taxon>Protea</taxon>
    </lineage>
</organism>
<protein>
    <recommendedName>
        <fullName evidence="4">EGF-like domain-containing protein</fullName>
    </recommendedName>
</protein>
<evidence type="ECO:0000313" key="3">
    <source>
        <dbReference type="Proteomes" id="UP001141806"/>
    </source>
</evidence>
<feature type="chain" id="PRO_5040345804" description="EGF-like domain-containing protein" evidence="1">
    <location>
        <begin position="22"/>
        <end position="205"/>
    </location>
</feature>
<keyword evidence="1" id="KW-0732">Signal</keyword>
<dbReference type="AlphaFoldDB" id="A0A9Q0R093"/>
<dbReference type="Proteomes" id="UP001141806">
    <property type="component" value="Unassembled WGS sequence"/>
</dbReference>
<feature type="signal peptide" evidence="1">
    <location>
        <begin position="1"/>
        <end position="21"/>
    </location>
</feature>
<name>A0A9Q0R093_9MAGN</name>
<dbReference type="PANTHER" id="PTHR33491">
    <property type="entry name" value="OSJNBA0016N04.9 PROTEIN"/>
    <property type="match status" value="1"/>
</dbReference>
<accession>A0A9Q0R093</accession>
<keyword evidence="3" id="KW-1185">Reference proteome</keyword>
<dbReference type="FunFam" id="2.10.25.10:FF:000628">
    <property type="entry name" value="Wall-associated receptor kinase 2"/>
    <property type="match status" value="1"/>
</dbReference>
<evidence type="ECO:0000256" key="1">
    <source>
        <dbReference type="SAM" id="SignalP"/>
    </source>
</evidence>
<proteinExistence type="predicted"/>
<dbReference type="OrthoDB" id="1001427at2759"/>
<gene>
    <name evidence="2" type="ORF">NE237_009393</name>
</gene>
<evidence type="ECO:0000313" key="2">
    <source>
        <dbReference type="EMBL" id="KAJ4978613.1"/>
    </source>
</evidence>
<dbReference type="Gene3D" id="2.10.25.10">
    <property type="entry name" value="Laminin"/>
    <property type="match status" value="1"/>
</dbReference>